<reference evidence="1" key="1">
    <citation type="journal article" date="2014" name="Front. Microbiol.">
        <title>High frequency of phylogenetically diverse reductive dehalogenase-homologous genes in deep subseafloor sedimentary metagenomes.</title>
        <authorList>
            <person name="Kawai M."/>
            <person name="Futagami T."/>
            <person name="Toyoda A."/>
            <person name="Takaki Y."/>
            <person name="Nishi S."/>
            <person name="Hori S."/>
            <person name="Arai W."/>
            <person name="Tsubouchi T."/>
            <person name="Morono Y."/>
            <person name="Uchiyama I."/>
            <person name="Ito T."/>
            <person name="Fujiyama A."/>
            <person name="Inagaki F."/>
            <person name="Takami H."/>
        </authorList>
    </citation>
    <scope>NUCLEOTIDE SEQUENCE</scope>
    <source>
        <strain evidence="1">Expedition CK06-06</strain>
    </source>
</reference>
<evidence type="ECO:0000313" key="1">
    <source>
        <dbReference type="EMBL" id="GAH78216.1"/>
    </source>
</evidence>
<dbReference type="EMBL" id="BARU01041813">
    <property type="protein sequence ID" value="GAH78216.1"/>
    <property type="molecule type" value="Genomic_DNA"/>
</dbReference>
<dbReference type="AlphaFoldDB" id="X1I739"/>
<name>X1I739_9ZZZZ</name>
<comment type="caution">
    <text evidence="1">The sequence shown here is derived from an EMBL/GenBank/DDBJ whole genome shotgun (WGS) entry which is preliminary data.</text>
</comment>
<gene>
    <name evidence="1" type="ORF">S03H2_64381</name>
</gene>
<accession>X1I739</accession>
<organism evidence="1">
    <name type="scientific">marine sediment metagenome</name>
    <dbReference type="NCBI Taxonomy" id="412755"/>
    <lineage>
        <taxon>unclassified sequences</taxon>
        <taxon>metagenomes</taxon>
        <taxon>ecological metagenomes</taxon>
    </lineage>
</organism>
<proteinExistence type="predicted"/>
<feature type="non-terminal residue" evidence="1">
    <location>
        <position position="1"/>
    </location>
</feature>
<sequence>CDLRMSPNFGISSPPAKLKSFKNDLAPVGFNFDIFPTDIFKIPVMPIPMRIDKISNGRATFFIIPDLIKLDSILETLDLVFNFESFLIEGLKNLILYSKKIYKEITFRSLSLESLTN</sequence>
<protein>
    <submittedName>
        <fullName evidence="1">Uncharacterized protein</fullName>
    </submittedName>
</protein>